<sequence>MWDDWLSFIIVSAISLGVALAVMIVITYVIRFFARKYGWPDELARRARRPFRWFVLMIGVWAAVAIAYPEEDAGRPFVTHMLAILAMAVLAWLLIALVMFGTDLMLERFRVDVEDNSSARKIHTQVMILRRLAIALIIIIVVASALLSFPAVQTIGASLLASAGIASIVAGLAAQSTLSNMFAGVQLVFSDALRVDDVVVVEGEWGRVGEITLSYVVVDIWDQRKLVLPCTYFTTQPFQNWTRHGAEVLGTVELDVDWRVPIGRIRERLAKILGETELWDGRTQVVQATDATGGLVQVRILISAPDSGKLWDLRCIVREELIEFVQTEAPYALPVQRMLLDSGTDELRTPRPQAQREGMFSGSAEAEERHRQFTQAHNIVEVTGNLGEGSGDGGDGDG</sequence>
<keyword evidence="2 5" id="KW-0812">Transmembrane</keyword>
<dbReference type="InterPro" id="IPR006685">
    <property type="entry name" value="MscS_channel_2nd"/>
</dbReference>
<gene>
    <name evidence="7" type="ORF">HD594_003276</name>
</gene>
<comment type="caution">
    <text evidence="7">The sequence shown here is derived from an EMBL/GenBank/DDBJ whole genome shotgun (WGS) entry which is preliminary data.</text>
</comment>
<dbReference type="SUPFAM" id="SSF50182">
    <property type="entry name" value="Sm-like ribonucleoproteins"/>
    <property type="match status" value="1"/>
</dbReference>
<evidence type="ECO:0000256" key="4">
    <source>
        <dbReference type="ARBA" id="ARBA00023136"/>
    </source>
</evidence>
<feature type="domain" description="Mechanosensitive ion channel MscS" evidence="6">
    <location>
        <begin position="177"/>
        <end position="243"/>
    </location>
</feature>
<comment type="subcellular location">
    <subcellularLocation>
        <location evidence="1">Membrane</location>
    </subcellularLocation>
</comment>
<dbReference type="InterPro" id="IPR010920">
    <property type="entry name" value="LSM_dom_sf"/>
</dbReference>
<dbReference type="GO" id="GO:0016020">
    <property type="term" value="C:membrane"/>
    <property type="evidence" value="ECO:0007669"/>
    <property type="project" value="UniProtKB-SubCell"/>
</dbReference>
<dbReference type="RefSeq" id="WP_184752171.1">
    <property type="nucleotide sequence ID" value="NZ_BAAAJR010000001.1"/>
</dbReference>
<feature type="transmembrane region" description="Helical" evidence="5">
    <location>
        <begin position="6"/>
        <end position="30"/>
    </location>
</feature>
<dbReference type="Gene3D" id="2.30.30.60">
    <property type="match status" value="1"/>
</dbReference>
<dbReference type="PANTHER" id="PTHR30566">
    <property type="entry name" value="YNAI-RELATED MECHANOSENSITIVE ION CHANNEL"/>
    <property type="match status" value="1"/>
</dbReference>
<reference evidence="7 8" key="1">
    <citation type="submission" date="2020-08" db="EMBL/GenBank/DDBJ databases">
        <title>Sequencing the genomes of 1000 actinobacteria strains.</title>
        <authorList>
            <person name="Klenk H.-P."/>
        </authorList>
    </citation>
    <scope>NUCLEOTIDE SEQUENCE [LARGE SCALE GENOMIC DNA]</scope>
    <source>
        <strain evidence="7 8">DSM 12511</strain>
    </source>
</reference>
<dbReference type="Gene3D" id="1.10.287.1260">
    <property type="match status" value="1"/>
</dbReference>
<dbReference type="AlphaFoldDB" id="A0A7X0FSM2"/>
<dbReference type="PANTHER" id="PTHR30566:SF25">
    <property type="entry name" value="INNER MEMBRANE PROTEIN"/>
    <property type="match status" value="1"/>
</dbReference>
<dbReference type="Proteomes" id="UP000537775">
    <property type="component" value="Unassembled WGS sequence"/>
</dbReference>
<dbReference type="Pfam" id="PF00924">
    <property type="entry name" value="MS_channel_2nd"/>
    <property type="match status" value="1"/>
</dbReference>
<evidence type="ECO:0000256" key="5">
    <source>
        <dbReference type="SAM" id="Phobius"/>
    </source>
</evidence>
<feature type="transmembrane region" description="Helical" evidence="5">
    <location>
        <begin position="128"/>
        <end position="149"/>
    </location>
</feature>
<evidence type="ECO:0000256" key="2">
    <source>
        <dbReference type="ARBA" id="ARBA00022692"/>
    </source>
</evidence>
<keyword evidence="8" id="KW-1185">Reference proteome</keyword>
<accession>A0A7X0FSM2</accession>
<evidence type="ECO:0000256" key="1">
    <source>
        <dbReference type="ARBA" id="ARBA00004370"/>
    </source>
</evidence>
<dbReference type="InterPro" id="IPR023408">
    <property type="entry name" value="MscS_beta-dom_sf"/>
</dbReference>
<evidence type="ECO:0000259" key="6">
    <source>
        <dbReference type="Pfam" id="PF00924"/>
    </source>
</evidence>
<feature type="transmembrane region" description="Helical" evidence="5">
    <location>
        <begin position="51"/>
        <end position="68"/>
    </location>
</feature>
<keyword evidence="3 5" id="KW-1133">Transmembrane helix</keyword>
<dbReference type="EMBL" id="JACHML010000001">
    <property type="protein sequence ID" value="MBB6392963.1"/>
    <property type="molecule type" value="Genomic_DNA"/>
</dbReference>
<evidence type="ECO:0000256" key="3">
    <source>
        <dbReference type="ARBA" id="ARBA00022989"/>
    </source>
</evidence>
<evidence type="ECO:0000313" key="7">
    <source>
        <dbReference type="EMBL" id="MBB6392963.1"/>
    </source>
</evidence>
<evidence type="ECO:0000313" key="8">
    <source>
        <dbReference type="Proteomes" id="UP000537775"/>
    </source>
</evidence>
<dbReference type="GO" id="GO:0055085">
    <property type="term" value="P:transmembrane transport"/>
    <property type="evidence" value="ECO:0007669"/>
    <property type="project" value="InterPro"/>
</dbReference>
<protein>
    <submittedName>
        <fullName evidence="7">Small-conductance mechanosensitive channel</fullName>
    </submittedName>
</protein>
<organism evidence="7 8">
    <name type="scientific">Microbacterium thalassium</name>
    <dbReference type="NCBI Taxonomy" id="362649"/>
    <lineage>
        <taxon>Bacteria</taxon>
        <taxon>Bacillati</taxon>
        <taxon>Actinomycetota</taxon>
        <taxon>Actinomycetes</taxon>
        <taxon>Micrococcales</taxon>
        <taxon>Microbacteriaceae</taxon>
        <taxon>Microbacterium</taxon>
    </lineage>
</organism>
<proteinExistence type="predicted"/>
<name>A0A7X0FSM2_9MICO</name>
<feature type="transmembrane region" description="Helical" evidence="5">
    <location>
        <begin position="155"/>
        <end position="174"/>
    </location>
</feature>
<feature type="transmembrane region" description="Helical" evidence="5">
    <location>
        <begin position="80"/>
        <end position="100"/>
    </location>
</feature>
<keyword evidence="4 5" id="KW-0472">Membrane</keyword>